<evidence type="ECO:0000313" key="1">
    <source>
        <dbReference type="EMBL" id="CDW45736.1"/>
    </source>
</evidence>
<dbReference type="AlphaFoldDB" id="A0A0K2V714"/>
<accession>A0A0K2V714</accession>
<proteinExistence type="predicted"/>
<organism evidence="1">
    <name type="scientific">Lepeophtheirus salmonis</name>
    <name type="common">Salmon louse</name>
    <name type="synonym">Caligus salmonis</name>
    <dbReference type="NCBI Taxonomy" id="72036"/>
    <lineage>
        <taxon>Eukaryota</taxon>
        <taxon>Metazoa</taxon>
        <taxon>Ecdysozoa</taxon>
        <taxon>Arthropoda</taxon>
        <taxon>Crustacea</taxon>
        <taxon>Multicrustacea</taxon>
        <taxon>Hexanauplia</taxon>
        <taxon>Copepoda</taxon>
        <taxon>Siphonostomatoida</taxon>
        <taxon>Caligidae</taxon>
        <taxon>Lepeophtheirus</taxon>
    </lineage>
</organism>
<dbReference type="EMBL" id="HACA01028375">
    <property type="protein sequence ID" value="CDW45736.1"/>
    <property type="molecule type" value="Transcribed_RNA"/>
</dbReference>
<name>A0A0K2V714_LEPSM</name>
<sequence>MDIMKRDEARRLKSHNLVFAEGKHSINKSLIFG</sequence>
<reference evidence="1" key="1">
    <citation type="submission" date="2014-05" db="EMBL/GenBank/DDBJ databases">
        <authorList>
            <person name="Chronopoulou M."/>
        </authorList>
    </citation>
    <scope>NUCLEOTIDE SEQUENCE</scope>
    <source>
        <tissue evidence="1">Whole organism</tissue>
    </source>
</reference>
<protein>
    <submittedName>
        <fullName evidence="1">Uncharacterized protein</fullName>
    </submittedName>
</protein>